<dbReference type="AlphaFoldDB" id="A0A8S4PW47"/>
<name>A0A8S4PW47_OWEFU</name>
<sequence>MAQTWIRWRIKTMAQPRTDSNCAFTVDTIQLSPVNKLALLAIIAITLRNHLCLGQTTRIPKVKVKPGNFNRDTFVDSDAPVGSDSTCEMTTSYATINSKDLPSPSCIPLIIIEQIECTRDKAECNQCMENKGKDGPVATCFQTYGNHWVPLLCRGGLHWIFIKVPSGCTCYVQPAIEIK</sequence>
<evidence type="ECO:0000313" key="1">
    <source>
        <dbReference type="EMBL" id="CAH1795806.1"/>
    </source>
</evidence>
<evidence type="ECO:0000313" key="2">
    <source>
        <dbReference type="Proteomes" id="UP000749559"/>
    </source>
</evidence>
<reference evidence="1" key="1">
    <citation type="submission" date="2022-03" db="EMBL/GenBank/DDBJ databases">
        <authorList>
            <person name="Martin C."/>
        </authorList>
    </citation>
    <scope>NUCLEOTIDE SEQUENCE</scope>
</reference>
<protein>
    <submittedName>
        <fullName evidence="1">Uncharacterized protein</fullName>
    </submittedName>
</protein>
<comment type="caution">
    <text evidence="1">The sequence shown here is derived from an EMBL/GenBank/DDBJ whole genome shotgun (WGS) entry which is preliminary data.</text>
</comment>
<dbReference type="Proteomes" id="UP000749559">
    <property type="component" value="Unassembled WGS sequence"/>
</dbReference>
<gene>
    <name evidence="1" type="ORF">OFUS_LOCUS20294</name>
</gene>
<accession>A0A8S4PW47</accession>
<keyword evidence="2" id="KW-1185">Reference proteome</keyword>
<dbReference type="EMBL" id="CAIIXF020000010">
    <property type="protein sequence ID" value="CAH1795806.1"/>
    <property type="molecule type" value="Genomic_DNA"/>
</dbReference>
<proteinExistence type="predicted"/>
<organism evidence="1 2">
    <name type="scientific">Owenia fusiformis</name>
    <name type="common">Polychaete worm</name>
    <dbReference type="NCBI Taxonomy" id="6347"/>
    <lineage>
        <taxon>Eukaryota</taxon>
        <taxon>Metazoa</taxon>
        <taxon>Spiralia</taxon>
        <taxon>Lophotrochozoa</taxon>
        <taxon>Annelida</taxon>
        <taxon>Polychaeta</taxon>
        <taxon>Sedentaria</taxon>
        <taxon>Canalipalpata</taxon>
        <taxon>Sabellida</taxon>
        <taxon>Oweniida</taxon>
        <taxon>Oweniidae</taxon>
        <taxon>Owenia</taxon>
    </lineage>
</organism>